<name>A0A517TYP0_9BACT</name>
<dbReference type="Gene3D" id="2.160.20.20">
    <property type="match status" value="1"/>
</dbReference>
<evidence type="ECO:0000313" key="1">
    <source>
        <dbReference type="EMBL" id="QDT73484.1"/>
    </source>
</evidence>
<dbReference type="InterPro" id="IPR011050">
    <property type="entry name" value="Pectin_lyase_fold/virulence"/>
</dbReference>
<sequence length="310" mass="33425">MQRSAKFIRTSAKHYFIVVGILFLTGRVAYAGVFPNSDNIYGVSAPDPFYVQDGDRYMWLYGTESSGIVVNGGLIEKPTGLARSPIRLLNQATAVVNDGVLRDVVQRSASHVFHLEDHSHLTVNGGVFLDTSTSGELLYASNNSHATINGGSFTATRSAVLRTWFNGSITVNGGNFTADDDGALEHRGGGNVRINGGVFRSSRYALLVAQVGGILEIHGGEFDSPLGLQQRTGVIEWYARQAWVDGRQLEPGDILDGDGSLRLTFPDGNTQTIPFLRTGGVMRFIAVPEPSAAMLSSLLIFGIASRRRSC</sequence>
<keyword evidence="2" id="KW-1185">Reference proteome</keyword>
<dbReference type="RefSeq" id="WP_145433067.1">
    <property type="nucleotide sequence ID" value="NZ_CP036339.1"/>
</dbReference>
<evidence type="ECO:0000313" key="2">
    <source>
        <dbReference type="Proteomes" id="UP000317909"/>
    </source>
</evidence>
<dbReference type="KEGG" id="llh:I41_26730"/>
<dbReference type="Proteomes" id="UP000317909">
    <property type="component" value="Chromosome"/>
</dbReference>
<gene>
    <name evidence="1" type="ORF">I41_26730</name>
</gene>
<organism evidence="1 2">
    <name type="scientific">Lacipirellula limnantheis</name>
    <dbReference type="NCBI Taxonomy" id="2528024"/>
    <lineage>
        <taxon>Bacteria</taxon>
        <taxon>Pseudomonadati</taxon>
        <taxon>Planctomycetota</taxon>
        <taxon>Planctomycetia</taxon>
        <taxon>Pirellulales</taxon>
        <taxon>Lacipirellulaceae</taxon>
        <taxon>Lacipirellula</taxon>
    </lineage>
</organism>
<evidence type="ECO:0008006" key="3">
    <source>
        <dbReference type="Google" id="ProtNLM"/>
    </source>
</evidence>
<dbReference type="InterPro" id="IPR012332">
    <property type="entry name" value="Autotransporter_pectin_lyase_C"/>
</dbReference>
<dbReference type="AlphaFoldDB" id="A0A517TYP0"/>
<reference evidence="1 2" key="1">
    <citation type="submission" date="2019-02" db="EMBL/GenBank/DDBJ databases">
        <title>Deep-cultivation of Planctomycetes and their phenomic and genomic characterization uncovers novel biology.</title>
        <authorList>
            <person name="Wiegand S."/>
            <person name="Jogler M."/>
            <person name="Boedeker C."/>
            <person name="Pinto D."/>
            <person name="Vollmers J."/>
            <person name="Rivas-Marin E."/>
            <person name="Kohn T."/>
            <person name="Peeters S.H."/>
            <person name="Heuer A."/>
            <person name="Rast P."/>
            <person name="Oberbeckmann S."/>
            <person name="Bunk B."/>
            <person name="Jeske O."/>
            <person name="Meyerdierks A."/>
            <person name="Storesund J.E."/>
            <person name="Kallscheuer N."/>
            <person name="Luecker S."/>
            <person name="Lage O.M."/>
            <person name="Pohl T."/>
            <person name="Merkel B.J."/>
            <person name="Hornburger P."/>
            <person name="Mueller R.-W."/>
            <person name="Bruemmer F."/>
            <person name="Labrenz M."/>
            <person name="Spormann A.M."/>
            <person name="Op den Camp H."/>
            <person name="Overmann J."/>
            <person name="Amann R."/>
            <person name="Jetten M.S.M."/>
            <person name="Mascher T."/>
            <person name="Medema M.H."/>
            <person name="Devos D.P."/>
            <person name="Kaster A.-K."/>
            <person name="Ovreas L."/>
            <person name="Rohde M."/>
            <person name="Galperin M.Y."/>
            <person name="Jogler C."/>
        </authorList>
    </citation>
    <scope>NUCLEOTIDE SEQUENCE [LARGE SCALE GENOMIC DNA]</scope>
    <source>
        <strain evidence="1 2">I41</strain>
    </source>
</reference>
<dbReference type="SUPFAM" id="SSF51126">
    <property type="entry name" value="Pectin lyase-like"/>
    <property type="match status" value="1"/>
</dbReference>
<dbReference type="OrthoDB" id="9906638at2"/>
<accession>A0A517TYP0</accession>
<dbReference type="EMBL" id="CP036339">
    <property type="protein sequence ID" value="QDT73484.1"/>
    <property type="molecule type" value="Genomic_DNA"/>
</dbReference>
<proteinExistence type="predicted"/>
<protein>
    <recommendedName>
        <fullName evidence="3">PEP-CTERM protein-sorting domain-containing protein</fullName>
    </recommendedName>
</protein>